<sequence>MKIFVASTLIAACAISTSVGAQTLNPADRYDIKSAAEWAARDATMKTGEPVAGQGGYSVPVTVADTKCKVFVRPYTPKSDMEPPRRWKADAAVCGK</sequence>
<dbReference type="EMBL" id="NKFA01000052">
    <property type="protein sequence ID" value="OXI29620.1"/>
    <property type="molecule type" value="Genomic_DNA"/>
</dbReference>
<dbReference type="AlphaFoldDB" id="A0A228HHD2"/>
<gene>
    <name evidence="2" type="ORF">CFB84_43530</name>
</gene>
<dbReference type="Proteomes" id="UP000214600">
    <property type="component" value="Unassembled WGS sequence"/>
</dbReference>
<dbReference type="RefSeq" id="WP_089454801.1">
    <property type="nucleotide sequence ID" value="NZ_CABVQC010000103.1"/>
</dbReference>
<proteinExistence type="predicted"/>
<reference evidence="2 3" key="2">
    <citation type="submission" date="2017-08" db="EMBL/GenBank/DDBJ databases">
        <title>WGS of novel Burkholderia cepaca complex species.</title>
        <authorList>
            <person name="Lipuma J."/>
            <person name="Spilker T."/>
        </authorList>
    </citation>
    <scope>NUCLEOTIDE SEQUENCE [LARGE SCALE GENOMIC DNA]</scope>
    <source>
        <strain evidence="2 3">AU17325</strain>
    </source>
</reference>
<accession>A0A228HHD2</accession>
<evidence type="ECO:0000256" key="1">
    <source>
        <dbReference type="SAM" id="SignalP"/>
    </source>
</evidence>
<reference evidence="3" key="1">
    <citation type="submission" date="2017-06" db="EMBL/GenBank/DDBJ databases">
        <authorList>
            <person name="LiPuma J."/>
            <person name="Spilker T."/>
        </authorList>
    </citation>
    <scope>NUCLEOTIDE SEQUENCE [LARGE SCALE GENOMIC DNA]</scope>
    <source>
        <strain evidence="3">AU17325</strain>
    </source>
</reference>
<evidence type="ECO:0000313" key="3">
    <source>
        <dbReference type="Proteomes" id="UP000214600"/>
    </source>
</evidence>
<protein>
    <recommendedName>
        <fullName evidence="4">DUF4148 domain-containing protein</fullName>
    </recommendedName>
</protein>
<name>A0A228HHD2_9BURK</name>
<evidence type="ECO:0008006" key="4">
    <source>
        <dbReference type="Google" id="ProtNLM"/>
    </source>
</evidence>
<feature type="chain" id="PRO_5012398348" description="DUF4148 domain-containing protein" evidence="1">
    <location>
        <begin position="22"/>
        <end position="96"/>
    </location>
</feature>
<organism evidence="2 3">
    <name type="scientific">Burkholderia aenigmatica</name>
    <dbReference type="NCBI Taxonomy" id="2015348"/>
    <lineage>
        <taxon>Bacteria</taxon>
        <taxon>Pseudomonadati</taxon>
        <taxon>Pseudomonadota</taxon>
        <taxon>Betaproteobacteria</taxon>
        <taxon>Burkholderiales</taxon>
        <taxon>Burkholderiaceae</taxon>
        <taxon>Burkholderia</taxon>
        <taxon>Burkholderia cepacia complex</taxon>
    </lineage>
</organism>
<feature type="signal peptide" evidence="1">
    <location>
        <begin position="1"/>
        <end position="21"/>
    </location>
</feature>
<dbReference type="GeneID" id="99665094"/>
<keyword evidence="1" id="KW-0732">Signal</keyword>
<comment type="caution">
    <text evidence="2">The sequence shown here is derived from an EMBL/GenBank/DDBJ whole genome shotgun (WGS) entry which is preliminary data.</text>
</comment>
<evidence type="ECO:0000313" key="2">
    <source>
        <dbReference type="EMBL" id="OXI29620.1"/>
    </source>
</evidence>